<dbReference type="PANTHER" id="PTHR38733:SF1">
    <property type="entry name" value="TYPE IV METHYL-DIRECTED RESTRICTION ENZYME ECOKMCRBC"/>
    <property type="match status" value="1"/>
</dbReference>
<organism evidence="1 2">
    <name type="scientific">Microvirga aerophila</name>
    <dbReference type="NCBI Taxonomy" id="670291"/>
    <lineage>
        <taxon>Bacteria</taxon>
        <taxon>Pseudomonadati</taxon>
        <taxon>Pseudomonadota</taxon>
        <taxon>Alphaproteobacteria</taxon>
        <taxon>Hyphomicrobiales</taxon>
        <taxon>Methylobacteriaceae</taxon>
        <taxon>Microvirga</taxon>
    </lineage>
</organism>
<proteinExistence type="predicted"/>
<protein>
    <recommendedName>
        <fullName evidence="3">Restriction endonuclease</fullName>
    </recommendedName>
</protein>
<gene>
    <name evidence="1" type="ORF">MAE02_65250</name>
</gene>
<dbReference type="EMBL" id="BJYU01000254">
    <property type="protein sequence ID" value="GEO18829.1"/>
    <property type="molecule type" value="Genomic_DNA"/>
</dbReference>
<dbReference type="InterPro" id="IPR019292">
    <property type="entry name" value="McrC"/>
</dbReference>
<evidence type="ECO:0000313" key="1">
    <source>
        <dbReference type="EMBL" id="GEO18829.1"/>
    </source>
</evidence>
<keyword evidence="2" id="KW-1185">Reference proteome</keyword>
<evidence type="ECO:0000313" key="2">
    <source>
        <dbReference type="Proteomes" id="UP000321085"/>
    </source>
</evidence>
<comment type="caution">
    <text evidence="1">The sequence shown here is derived from an EMBL/GenBank/DDBJ whole genome shotgun (WGS) entry which is preliminary data.</text>
</comment>
<dbReference type="AlphaFoldDB" id="A0A512C3N8"/>
<name>A0A512C3N8_9HYPH</name>
<sequence>MERLFEEYVTTSLRRTLPQQWSLRAQVEDHHLCTFQERGWFKLKPDIVVSDGSTKWIIDAKWKLLSSDASRHFNLDQSDFYQMFAYGQKYLKGAGDLYLVYPRTRHFAETHGPLKLSETLRVHVVPFDLFTRQAPFSFLQPSNPKKDESVLN</sequence>
<dbReference type="PANTHER" id="PTHR38733">
    <property type="entry name" value="PROTEIN MCRC"/>
    <property type="match status" value="1"/>
</dbReference>
<reference evidence="1 2" key="1">
    <citation type="submission" date="2019-07" db="EMBL/GenBank/DDBJ databases">
        <title>Whole genome shotgun sequence of Microvirga aerophila NBRC 106136.</title>
        <authorList>
            <person name="Hosoyama A."/>
            <person name="Uohara A."/>
            <person name="Ohji S."/>
            <person name="Ichikawa N."/>
        </authorList>
    </citation>
    <scope>NUCLEOTIDE SEQUENCE [LARGE SCALE GENOMIC DNA]</scope>
    <source>
        <strain evidence="1 2">NBRC 106136</strain>
    </source>
</reference>
<evidence type="ECO:0008006" key="3">
    <source>
        <dbReference type="Google" id="ProtNLM"/>
    </source>
</evidence>
<dbReference type="Pfam" id="PF10117">
    <property type="entry name" value="McrBC"/>
    <property type="match status" value="1"/>
</dbReference>
<accession>A0A512C3N8</accession>
<dbReference type="Proteomes" id="UP000321085">
    <property type="component" value="Unassembled WGS sequence"/>
</dbReference>